<name>A0A0A0I021_CLONO</name>
<dbReference type="OrthoDB" id="9842780at2"/>
<organism evidence="1 2">
    <name type="scientific">Clostridium novyi A str. 4552</name>
    <dbReference type="NCBI Taxonomy" id="1444289"/>
    <lineage>
        <taxon>Bacteria</taxon>
        <taxon>Bacillati</taxon>
        <taxon>Bacillota</taxon>
        <taxon>Clostridia</taxon>
        <taxon>Eubacteriales</taxon>
        <taxon>Clostridiaceae</taxon>
        <taxon>Clostridium</taxon>
    </lineage>
</organism>
<dbReference type="RefSeq" id="WP_039256304.1">
    <property type="nucleotide sequence ID" value="NZ_JENJ01000096.1"/>
</dbReference>
<reference evidence="1 2" key="1">
    <citation type="submission" date="2014-01" db="EMBL/GenBank/DDBJ databases">
        <title>Plasmidome dynamics in the species complex Clostridium novyi sensu lato converts strains of independent lineages into distinctly different pathogens.</title>
        <authorList>
            <person name="Skarin H."/>
            <person name="Segerman B."/>
        </authorList>
    </citation>
    <scope>NUCLEOTIDE SEQUENCE [LARGE SCALE GENOMIC DNA]</scope>
    <source>
        <strain evidence="1 2">4552</strain>
    </source>
</reference>
<dbReference type="AlphaFoldDB" id="A0A0A0I021"/>
<proteinExistence type="predicted"/>
<dbReference type="EMBL" id="JENJ01000096">
    <property type="protein sequence ID" value="KGM93676.1"/>
    <property type="molecule type" value="Genomic_DNA"/>
</dbReference>
<evidence type="ECO:0000313" key="2">
    <source>
        <dbReference type="Proteomes" id="UP000030012"/>
    </source>
</evidence>
<dbReference type="Proteomes" id="UP000030012">
    <property type="component" value="Unassembled WGS sequence"/>
</dbReference>
<protein>
    <submittedName>
        <fullName evidence="1">Uncharacterized protein</fullName>
    </submittedName>
</protein>
<gene>
    <name evidence="1" type="ORF">Z968_12465</name>
</gene>
<accession>A0A0A0I021</accession>
<sequence>MAYAFTLSTTSISTDNIVIAVTGKTNPILQSEVNILKYNGSTKTFDNFTTFTVSSASANAATITPNTPFQLTDLLIIQVVEGSNKSDKLLIDFQEAYPSHKASYNYQLPSDTGNYKMNLGKVNGMDFSSVMSNQFEVGNAPDTSNSSIAISKSYLVQFSGSILDVNVTLNNAAGNASEGNYEVTLFADQQ</sequence>
<comment type="caution">
    <text evidence="1">The sequence shown here is derived from an EMBL/GenBank/DDBJ whole genome shotgun (WGS) entry which is preliminary data.</text>
</comment>
<evidence type="ECO:0000313" key="1">
    <source>
        <dbReference type="EMBL" id="KGM93676.1"/>
    </source>
</evidence>